<gene>
    <name evidence="1" type="ORF">MS3_09745</name>
</gene>
<dbReference type="EMBL" id="KL251782">
    <property type="protein sequence ID" value="KGB41241.1"/>
    <property type="molecule type" value="Genomic_DNA"/>
</dbReference>
<evidence type="ECO:0000313" key="1">
    <source>
        <dbReference type="EMBL" id="KGB41241.1"/>
    </source>
</evidence>
<dbReference type="AlphaFoldDB" id="A0A095B279"/>
<accession>A0A095B279</accession>
<proteinExistence type="predicted"/>
<reference evidence="1" key="1">
    <citation type="journal article" date="2012" name="Nat. Genet.">
        <title>Whole-genome sequence of Schistosoma haematobium.</title>
        <authorList>
            <person name="Young N.D."/>
            <person name="Jex A.R."/>
            <person name="Li B."/>
            <person name="Liu S."/>
            <person name="Yang L."/>
            <person name="Xiong Z."/>
            <person name="Li Y."/>
            <person name="Cantacessi C."/>
            <person name="Hall R.S."/>
            <person name="Xu X."/>
            <person name="Chen F."/>
            <person name="Wu X."/>
            <person name="Zerlotini A."/>
            <person name="Oliveira G."/>
            <person name="Hofmann A."/>
            <person name="Zhang G."/>
            <person name="Fang X."/>
            <person name="Kang Y."/>
            <person name="Campbell B.E."/>
            <person name="Loukas A."/>
            <person name="Ranganathan S."/>
            <person name="Rollinson D."/>
            <person name="Rinaldi G."/>
            <person name="Brindley P.J."/>
            <person name="Yang H."/>
            <person name="Wang J."/>
            <person name="Wang J."/>
            <person name="Gasser R.B."/>
        </authorList>
    </citation>
    <scope>NUCLEOTIDE SEQUENCE [LARGE SCALE GENOMIC DNA]</scope>
</reference>
<organism evidence="1">
    <name type="scientific">Schistosoma haematobium</name>
    <name type="common">Blood fluke</name>
    <dbReference type="NCBI Taxonomy" id="6185"/>
    <lineage>
        <taxon>Eukaryota</taxon>
        <taxon>Metazoa</taxon>
        <taxon>Spiralia</taxon>
        <taxon>Lophotrochozoa</taxon>
        <taxon>Platyhelminthes</taxon>
        <taxon>Trematoda</taxon>
        <taxon>Digenea</taxon>
        <taxon>Strigeidida</taxon>
        <taxon>Schistosomatoidea</taxon>
        <taxon>Schistosomatidae</taxon>
        <taxon>Schistosoma</taxon>
    </lineage>
</organism>
<protein>
    <recommendedName>
        <fullName evidence="2">ALMS motif domain-containing protein</fullName>
    </recommendedName>
</protein>
<evidence type="ECO:0008006" key="2">
    <source>
        <dbReference type="Google" id="ProtNLM"/>
    </source>
</evidence>
<name>A0A095B279_SCHHA</name>
<sequence>MLTTECKWLSDNMNITLSNVYPTIFSNGIQLVTQYTTHNSPYIHYAASKINSNNLPEYIPSQYSNLSMTEYHSNHVIQNIPTCVTVFSQTDTTSMKQEHCLSLSSVENKVPRNKFNETEMVSREDNGIHRMFHIPKTSTRQTIDLSSLNVNKQSKDLSSIYHYHHIRSTVTSSCNTGITTCPLLTQNMKVQHHENNKPNEYLTCKHYLSKDDFESNSIILSPICTNQPITDYNDPLVQNDVNVYKVKCVPAHSCNHSKDNVKKFDTKLVQTTDFNDQNECTCYHTYRIQPGIKESTLNPEWIEQLLTYNTKLDNNQKSSQEYKKHEITQSVYMTPRSTLIAQLRYILLKQKLKLLHTRDAYYLRKRIVNHLEKFLDQIISSNTLPLSNSVPDDWDTDTESLLSDLFEKDNDPILNELNTGSSLKLKPSTQQCKLLTDEHGENEQINKKMLNKQSSSSYDKKIYNKQKLSSISIVDKTECKDNDKQFTDIKKQAENQLSKMVMNVHVNQPSSLSICKNLNETLSRFIHRDHHVKSEKSSKDHCSLNTNIRLYPSSDDIVNGVCAALGGISWFQPFNDNYINKEKHQPIRNHSVIRHTKLNDHFDLKHDPKSFKEFHLNSKKLHILNKPHNVHTSKISYCIPTNNKDLKSDYNEVNDICSCQCYMEESPDIINDKNQEQTVTSKSLVDIQCTKLHHMENTRPLLHTVDNSAHEEKSNSLSNPKITYEIGDNPGGCTDIQDIFRKKMSSWISRSEERQRRLRFIIQERRYRKEGDMKRTEVLHSVVSNNFSKRPSISHLDQSYKNHYDPSRKSQLGIRYDRKQLVQEEHRPRLYHNSIQNQVNQQKIKLAQLRVNRLRMKIYSEVKNSTFCTSW</sequence>